<dbReference type="Gene3D" id="3.40.50.300">
    <property type="entry name" value="P-loop containing nucleotide triphosphate hydrolases"/>
    <property type="match status" value="1"/>
</dbReference>
<dbReference type="Gene3D" id="3.40.50.10660">
    <property type="entry name" value="PrpR receptor domain-like"/>
    <property type="match status" value="1"/>
</dbReference>
<dbReference type="PROSITE" id="PS50045">
    <property type="entry name" value="SIGMA54_INTERACT_4"/>
    <property type="match status" value="1"/>
</dbReference>
<gene>
    <name evidence="6" type="ORF">CFK40_04960</name>
</gene>
<dbReference type="InterPro" id="IPR002078">
    <property type="entry name" value="Sigma_54_int"/>
</dbReference>
<dbReference type="GO" id="GO:0043565">
    <property type="term" value="F:sequence-specific DNA binding"/>
    <property type="evidence" value="ECO:0007669"/>
    <property type="project" value="InterPro"/>
</dbReference>
<dbReference type="Gene3D" id="3.40.50.2300">
    <property type="match status" value="1"/>
</dbReference>
<name>A0A221M9T3_9BACI</name>
<dbReference type="InterPro" id="IPR027417">
    <property type="entry name" value="P-loop_NTPase"/>
</dbReference>
<keyword evidence="7" id="KW-1185">Reference proteome</keyword>
<dbReference type="SUPFAM" id="SSF46689">
    <property type="entry name" value="Homeodomain-like"/>
    <property type="match status" value="1"/>
</dbReference>
<dbReference type="PANTHER" id="PTHR32071:SF81">
    <property type="entry name" value="PROPIONATE CATABOLISM OPERON REGULATORY PROTEIN"/>
    <property type="match status" value="1"/>
</dbReference>
<dbReference type="SUPFAM" id="SSF52540">
    <property type="entry name" value="P-loop containing nucleoside triphosphate hydrolases"/>
    <property type="match status" value="1"/>
</dbReference>
<keyword evidence="1" id="KW-0547">Nucleotide-binding</keyword>
<evidence type="ECO:0000256" key="4">
    <source>
        <dbReference type="ARBA" id="ARBA00023163"/>
    </source>
</evidence>
<dbReference type="Proteomes" id="UP000204391">
    <property type="component" value="Chromosome"/>
</dbReference>
<evidence type="ECO:0000256" key="3">
    <source>
        <dbReference type="ARBA" id="ARBA00023015"/>
    </source>
</evidence>
<dbReference type="GO" id="GO:0005524">
    <property type="term" value="F:ATP binding"/>
    <property type="evidence" value="ECO:0007669"/>
    <property type="project" value="UniProtKB-KW"/>
</dbReference>
<dbReference type="CDD" id="cd00009">
    <property type="entry name" value="AAA"/>
    <property type="match status" value="1"/>
</dbReference>
<proteinExistence type="predicted"/>
<keyword evidence="2" id="KW-0067">ATP-binding</keyword>
<keyword evidence="3" id="KW-0805">Transcription regulation</keyword>
<evidence type="ECO:0000259" key="5">
    <source>
        <dbReference type="PROSITE" id="PS50045"/>
    </source>
</evidence>
<dbReference type="InterPro" id="IPR002197">
    <property type="entry name" value="HTH_Fis"/>
</dbReference>
<reference evidence="6 7" key="1">
    <citation type="journal article" date="2003" name="Int. J. Syst. Evol. Microbiol.">
        <title>Virgibacillus carmonensis sp. nov., Virgibacillus necropolis sp. nov. and Virgibacillus picturae sp. nov., three novel species isolated from deteriorated mural paintings, transfer of the species of the genus salibacillus to Virgibacillus, as Virgibacillus marismortui comb. nov. and Virgibacillus salexigens comb. nov., and emended description of the genus Virgibacillus.</title>
        <authorList>
            <person name="Heyrman J."/>
            <person name="Logan N.A."/>
            <person name="Busse H.J."/>
            <person name="Balcaen A."/>
            <person name="Lebbe L."/>
            <person name="Rodriguez-Diaz M."/>
            <person name="Swings J."/>
            <person name="De Vos P."/>
        </authorList>
    </citation>
    <scope>NUCLEOTIDE SEQUENCE [LARGE SCALE GENOMIC DNA]</scope>
    <source>
        <strain evidence="6 7">LMG 19488</strain>
    </source>
</reference>
<evidence type="ECO:0000313" key="7">
    <source>
        <dbReference type="Proteomes" id="UP000204391"/>
    </source>
</evidence>
<evidence type="ECO:0000313" key="6">
    <source>
        <dbReference type="EMBL" id="ASN04403.1"/>
    </source>
</evidence>
<dbReference type="PANTHER" id="PTHR32071">
    <property type="entry name" value="TRANSCRIPTIONAL REGULATORY PROTEIN"/>
    <property type="match status" value="1"/>
</dbReference>
<dbReference type="Gene3D" id="1.10.10.60">
    <property type="entry name" value="Homeodomain-like"/>
    <property type="match status" value="1"/>
</dbReference>
<dbReference type="Gene3D" id="1.10.8.60">
    <property type="match status" value="1"/>
</dbReference>
<dbReference type="GO" id="GO:0006355">
    <property type="term" value="P:regulation of DNA-templated transcription"/>
    <property type="evidence" value="ECO:0007669"/>
    <property type="project" value="InterPro"/>
</dbReference>
<dbReference type="Pfam" id="PF14532">
    <property type="entry name" value="Sigma54_activ_2"/>
    <property type="match status" value="1"/>
</dbReference>
<dbReference type="EMBL" id="CP022437">
    <property type="protein sequence ID" value="ASN04403.1"/>
    <property type="molecule type" value="Genomic_DNA"/>
</dbReference>
<evidence type="ECO:0000256" key="2">
    <source>
        <dbReference type="ARBA" id="ARBA00022840"/>
    </source>
</evidence>
<keyword evidence="4" id="KW-0804">Transcription</keyword>
<dbReference type="SUPFAM" id="SSF159800">
    <property type="entry name" value="PrpR receptor domain-like"/>
    <property type="match status" value="1"/>
</dbReference>
<dbReference type="Pfam" id="PF25601">
    <property type="entry name" value="AAA_lid_14"/>
    <property type="match status" value="1"/>
</dbReference>
<accession>A0A221M9T3</accession>
<dbReference type="AlphaFoldDB" id="A0A221M9T3"/>
<dbReference type="GO" id="GO:0000156">
    <property type="term" value="F:phosphorelay response regulator activity"/>
    <property type="evidence" value="ECO:0007669"/>
    <property type="project" value="InterPro"/>
</dbReference>
<dbReference type="InterPro" id="IPR058031">
    <property type="entry name" value="AAA_lid_NorR"/>
</dbReference>
<dbReference type="InterPro" id="IPR009057">
    <property type="entry name" value="Homeodomain-like_sf"/>
</dbReference>
<evidence type="ECO:0000256" key="1">
    <source>
        <dbReference type="ARBA" id="ARBA00022741"/>
    </source>
</evidence>
<dbReference type="PRINTS" id="PR01590">
    <property type="entry name" value="HTHFIS"/>
</dbReference>
<sequence>MTSKPQYVIIDLLKYATNEGWEMIKVLLIAPYQGLAETAKKVNIPDDIQLDVTIANLEEGVRVAQLAEKQGYELIISRGGTATMIQDVVSIPVVHIDITGYDMLRVFTLIRGIKKGVALVGFANISQGAATICNILEFDVKMITIKSRDEVRGHLEKLKQQGYSVVIGDVITVQVAEQVGLRGVLITSGKEAVTDAFEEGKRVYNFFRRVNNQFYYFQETFNSMPFPVILLNKDGEIIEKNLMYEQAIQSHEIVKSPTISTIIKKVLENETNQWAELEGENNIYEIQAFLVSKSEAIVGINIHSSVLKTHIKAVKIIGNPVHIPIIGESDQARRIREAVQQYAHMDGSVCIIGESGTGKYTVAQEIHFERYGQDAPIMVIEGSHLTNETSEINNIQSKLLAIKHGTLILRDIDSIPFEIQDSIQNLLNHIPSTMKVIVLAKESLDKLVYEGTFDEILYHKVSKYSLHLSPLQERKEDIGAFVDYFLTEFHAENGDETVGMKQEAANYLMQFDWLGNLSQFKKAVKELSMMTTANYIELSHVEELMSKYERNKDKNERISLDGTLQEIEQKVIKQVLQEEGNNQSKAATRLGINRSTLWRKLKQ</sequence>
<feature type="domain" description="Sigma-54 factor interaction" evidence="5">
    <location>
        <begin position="325"/>
        <end position="529"/>
    </location>
</feature>
<dbReference type="Pfam" id="PF02954">
    <property type="entry name" value="HTH_8"/>
    <property type="match status" value="1"/>
</dbReference>
<dbReference type="InterPro" id="IPR010524">
    <property type="entry name" value="Sig_transdc_resp-reg_PrpR_N"/>
</dbReference>
<dbReference type="Pfam" id="PF06506">
    <property type="entry name" value="PrpR_N"/>
    <property type="match status" value="1"/>
</dbReference>
<organism evidence="6 7">
    <name type="scientific">Virgibacillus necropolis</name>
    <dbReference type="NCBI Taxonomy" id="163877"/>
    <lineage>
        <taxon>Bacteria</taxon>
        <taxon>Bacillati</taxon>
        <taxon>Bacillota</taxon>
        <taxon>Bacilli</taxon>
        <taxon>Bacillales</taxon>
        <taxon>Bacillaceae</taxon>
        <taxon>Virgibacillus</taxon>
    </lineage>
</organism>
<dbReference type="KEGG" id="vne:CFK40_04960"/>
<protein>
    <submittedName>
        <fullName evidence="6">Sigma-54-dependent Fis family transcriptional regulator</fullName>
    </submittedName>
</protein>